<evidence type="ECO:0000259" key="12">
    <source>
        <dbReference type="PROSITE" id="PS50112"/>
    </source>
</evidence>
<dbReference type="SUPFAM" id="SSF158472">
    <property type="entry name" value="HAMP domain-like"/>
    <property type="match status" value="1"/>
</dbReference>
<comment type="catalytic activity">
    <reaction evidence="1">
        <text>ATP + protein L-histidine = ADP + protein N-phospho-L-histidine.</text>
        <dbReference type="EC" id="2.7.13.3"/>
    </reaction>
</comment>
<evidence type="ECO:0000259" key="14">
    <source>
        <dbReference type="PROSITE" id="PS50885"/>
    </source>
</evidence>
<dbReference type="KEGG" id="mpur:MARPU_09880"/>
<dbReference type="SMART" id="SM00448">
    <property type="entry name" value="REC"/>
    <property type="match status" value="1"/>
</dbReference>
<gene>
    <name evidence="15" type="ORF">MARPU_09880</name>
</gene>
<dbReference type="GO" id="GO:0006355">
    <property type="term" value="P:regulation of DNA-templated transcription"/>
    <property type="evidence" value="ECO:0007669"/>
    <property type="project" value="InterPro"/>
</dbReference>
<evidence type="ECO:0000256" key="2">
    <source>
        <dbReference type="ARBA" id="ARBA00004370"/>
    </source>
</evidence>
<dbReference type="InterPro" id="IPR011006">
    <property type="entry name" value="CheY-like_superfamily"/>
</dbReference>
<dbReference type="Pfam" id="PF00672">
    <property type="entry name" value="HAMP"/>
    <property type="match status" value="1"/>
</dbReference>
<evidence type="ECO:0000256" key="9">
    <source>
        <dbReference type="SAM" id="Phobius"/>
    </source>
</evidence>
<dbReference type="CDD" id="cd17546">
    <property type="entry name" value="REC_hyHK_CKI1_RcsC-like"/>
    <property type="match status" value="1"/>
</dbReference>
<dbReference type="SUPFAM" id="SSF47384">
    <property type="entry name" value="Homodimeric domain of signal transducing histidine kinase"/>
    <property type="match status" value="1"/>
</dbReference>
<feature type="domain" description="Response regulatory" evidence="11">
    <location>
        <begin position="691"/>
        <end position="807"/>
    </location>
</feature>
<dbReference type="InterPro" id="IPR004358">
    <property type="entry name" value="Sig_transdc_His_kin-like_C"/>
</dbReference>
<dbReference type="PROSITE" id="PS50110">
    <property type="entry name" value="RESPONSE_REGULATORY"/>
    <property type="match status" value="1"/>
</dbReference>
<dbReference type="EC" id="2.7.13.3" evidence="3"/>
<dbReference type="InterPro" id="IPR035965">
    <property type="entry name" value="PAS-like_dom_sf"/>
</dbReference>
<sequence>MNVRTRFAGGLIAILIVDLAVGLYGFHLHKQAADRESEIRARSSQIVTTALTAQVSFKTQVQEWKNILLRGQDPDLYQRYLAQFEQEETETRAAVARLLELLREHDPRVRASAERFLAAHLRLGTAYRAALDHYRAEDPAAQLIVDRDVRGIDREPTELIDRLVAEARTHERIQIAAIDHQTRVAEFQVLALVLGVMSVAVAALIWLLDRTIGQPIATATAIARRVSAGDFSTQIQVSGNDEHAQMLHALKHMQENLANSQEHLRQSEARFRLLLESTGEGIYGVDTQGRCTFCNPAGARMLGYDAPQALHGRDMHQTLHHSHLDASPYAACDCRAARTHRDGTPARVDDEVFWRADGTSIPVEYHANPIYRDGSLVGAVVTFADISARKRAEQALRNAHQALAEERALLAERVLERTAELDRANVELARSARAKDEFLAAMSHELRTPLTSILGLSETIGDTLLGPLTAQQARAVHTIHENGAHLLELINDILDMSRVASGQMQLRWDQIPVNQLWEASLRLIGPAAKRKSITIATDIDPAVRLVQGDSRRLKQMLVNLLGNAVKFTPEGGRIGLEVRADATQGEVHVCVWDTGVGIAPEQRERLFQPFVQLDSRPSRQYDGSGLGLALAAGMAELHHGRIEVESEPGAGSRFDIVLPWDPAAQEAGDQPGAHAASDDETAEADALGQVQVLLVEDNESNQEMIATYLRIRGCAVATARSGKAALAQARAHRPDVILMDVQIPGMDGLETTRRLREAPALRRTPIIALTALAMPGDREQCLDAGMDDYLSKPLGLKELYNTLTGWVRRTRES</sequence>
<dbReference type="RefSeq" id="WP_005224973.1">
    <property type="nucleotide sequence ID" value="NZ_CP007031.1"/>
</dbReference>
<dbReference type="InterPro" id="IPR036097">
    <property type="entry name" value="HisK_dim/P_sf"/>
</dbReference>
<keyword evidence="9" id="KW-0812">Transmembrane</keyword>
<accession>W0E4I6</accession>
<dbReference type="InterPro" id="IPR005467">
    <property type="entry name" value="His_kinase_dom"/>
</dbReference>
<dbReference type="PROSITE" id="PS50885">
    <property type="entry name" value="HAMP"/>
    <property type="match status" value="1"/>
</dbReference>
<dbReference type="Gene3D" id="3.30.565.10">
    <property type="entry name" value="Histidine kinase-like ATPase, C-terminal domain"/>
    <property type="match status" value="1"/>
</dbReference>
<feature type="domain" description="PAC" evidence="13">
    <location>
        <begin position="347"/>
        <end position="398"/>
    </location>
</feature>
<evidence type="ECO:0000256" key="4">
    <source>
        <dbReference type="ARBA" id="ARBA00022553"/>
    </source>
</evidence>
<dbReference type="Pfam" id="PF00072">
    <property type="entry name" value="Response_reg"/>
    <property type="match status" value="1"/>
</dbReference>
<dbReference type="Gene3D" id="1.10.287.130">
    <property type="match status" value="1"/>
</dbReference>
<dbReference type="PROSITE" id="PS50113">
    <property type="entry name" value="PAC"/>
    <property type="match status" value="1"/>
</dbReference>
<evidence type="ECO:0000256" key="7">
    <source>
        <dbReference type="ARBA" id="ARBA00023012"/>
    </source>
</evidence>
<dbReference type="SUPFAM" id="SSF52172">
    <property type="entry name" value="CheY-like"/>
    <property type="match status" value="1"/>
</dbReference>
<evidence type="ECO:0000313" key="16">
    <source>
        <dbReference type="Proteomes" id="UP000005275"/>
    </source>
</evidence>
<dbReference type="GO" id="GO:0005886">
    <property type="term" value="C:plasma membrane"/>
    <property type="evidence" value="ECO:0007669"/>
    <property type="project" value="TreeGrafter"/>
</dbReference>
<dbReference type="InterPro" id="IPR000014">
    <property type="entry name" value="PAS"/>
</dbReference>
<dbReference type="CDD" id="cd00082">
    <property type="entry name" value="HisKA"/>
    <property type="match status" value="1"/>
</dbReference>
<comment type="subcellular location">
    <subcellularLocation>
        <location evidence="2">Membrane</location>
    </subcellularLocation>
</comment>
<evidence type="ECO:0000256" key="6">
    <source>
        <dbReference type="ARBA" id="ARBA00022777"/>
    </source>
</evidence>
<feature type="transmembrane region" description="Helical" evidence="9">
    <location>
        <begin position="6"/>
        <end position="26"/>
    </location>
</feature>
<dbReference type="EMBL" id="CP007031">
    <property type="protein sequence ID" value="AHF04124.1"/>
    <property type="molecule type" value="Genomic_DNA"/>
</dbReference>
<dbReference type="InterPro" id="IPR013767">
    <property type="entry name" value="PAS_fold"/>
</dbReference>
<dbReference type="SUPFAM" id="SSF55785">
    <property type="entry name" value="PYP-like sensor domain (PAS domain)"/>
    <property type="match status" value="1"/>
</dbReference>
<dbReference type="InterPro" id="IPR036890">
    <property type="entry name" value="HATPase_C_sf"/>
</dbReference>
<dbReference type="Pfam" id="PF00989">
    <property type="entry name" value="PAS"/>
    <property type="match status" value="1"/>
</dbReference>
<dbReference type="Proteomes" id="UP000005275">
    <property type="component" value="Chromosome"/>
</dbReference>
<keyword evidence="4 8" id="KW-0597">Phosphoprotein</keyword>
<keyword evidence="16" id="KW-1185">Reference proteome</keyword>
<dbReference type="PRINTS" id="PR00344">
    <property type="entry name" value="BCTRLSENSOR"/>
</dbReference>
<evidence type="ECO:0000259" key="13">
    <source>
        <dbReference type="PROSITE" id="PS50113"/>
    </source>
</evidence>
<evidence type="ECO:0000259" key="11">
    <source>
        <dbReference type="PROSITE" id="PS50110"/>
    </source>
</evidence>
<dbReference type="InterPro" id="IPR003660">
    <property type="entry name" value="HAMP_dom"/>
</dbReference>
<dbReference type="Pfam" id="PF00512">
    <property type="entry name" value="HisKA"/>
    <property type="match status" value="1"/>
</dbReference>
<dbReference type="CDD" id="cd00130">
    <property type="entry name" value="PAS"/>
    <property type="match status" value="1"/>
</dbReference>
<feature type="domain" description="Histidine kinase" evidence="10">
    <location>
        <begin position="441"/>
        <end position="662"/>
    </location>
</feature>
<dbReference type="InterPro" id="IPR000700">
    <property type="entry name" value="PAS-assoc_C"/>
</dbReference>
<dbReference type="Gene3D" id="3.30.450.20">
    <property type="entry name" value="PAS domain"/>
    <property type="match status" value="1"/>
</dbReference>
<dbReference type="Gene3D" id="6.10.340.10">
    <property type="match status" value="1"/>
</dbReference>
<protein>
    <recommendedName>
        <fullName evidence="3">histidine kinase</fullName>
        <ecNumber evidence="3">2.7.13.3</ecNumber>
    </recommendedName>
</protein>
<evidence type="ECO:0000259" key="10">
    <source>
        <dbReference type="PROSITE" id="PS50109"/>
    </source>
</evidence>
<dbReference type="GO" id="GO:0009927">
    <property type="term" value="F:histidine phosphotransfer kinase activity"/>
    <property type="evidence" value="ECO:0007669"/>
    <property type="project" value="TreeGrafter"/>
</dbReference>
<dbReference type="GO" id="GO:0000155">
    <property type="term" value="F:phosphorelay sensor kinase activity"/>
    <property type="evidence" value="ECO:0007669"/>
    <property type="project" value="InterPro"/>
</dbReference>
<feature type="modified residue" description="4-aspartylphosphate" evidence="8">
    <location>
        <position position="740"/>
    </location>
</feature>
<dbReference type="SMART" id="SM00091">
    <property type="entry name" value="PAS"/>
    <property type="match status" value="1"/>
</dbReference>
<feature type="domain" description="PAS" evidence="12">
    <location>
        <begin position="267"/>
        <end position="320"/>
    </location>
</feature>
<dbReference type="STRING" id="765910.MARPU_09880"/>
<dbReference type="CDD" id="cd16922">
    <property type="entry name" value="HATPase_EvgS-ArcB-TorS-like"/>
    <property type="match status" value="1"/>
</dbReference>
<keyword evidence="6 15" id="KW-0418">Kinase</keyword>
<dbReference type="CDD" id="cd06225">
    <property type="entry name" value="HAMP"/>
    <property type="match status" value="1"/>
</dbReference>
<dbReference type="PROSITE" id="PS50109">
    <property type="entry name" value="HIS_KIN"/>
    <property type="match status" value="1"/>
</dbReference>
<dbReference type="eggNOG" id="COG0745">
    <property type="taxonomic scope" value="Bacteria"/>
</dbReference>
<feature type="transmembrane region" description="Helical" evidence="9">
    <location>
        <begin position="189"/>
        <end position="208"/>
    </location>
</feature>
<evidence type="ECO:0000256" key="5">
    <source>
        <dbReference type="ARBA" id="ARBA00022679"/>
    </source>
</evidence>
<dbReference type="InterPro" id="IPR003594">
    <property type="entry name" value="HATPase_dom"/>
</dbReference>
<dbReference type="PANTHER" id="PTHR43047:SF63">
    <property type="entry name" value="HISTIDINE KINASE"/>
    <property type="match status" value="1"/>
</dbReference>
<dbReference type="Gene3D" id="3.40.50.2300">
    <property type="match status" value="1"/>
</dbReference>
<dbReference type="HOGENOM" id="CLU_000445_114_15_6"/>
<dbReference type="SMART" id="SM00388">
    <property type="entry name" value="HisKA"/>
    <property type="match status" value="1"/>
</dbReference>
<dbReference type="InterPro" id="IPR003661">
    <property type="entry name" value="HisK_dim/P_dom"/>
</dbReference>
<dbReference type="PANTHER" id="PTHR43047">
    <property type="entry name" value="TWO-COMPONENT HISTIDINE PROTEIN KINASE"/>
    <property type="match status" value="1"/>
</dbReference>
<dbReference type="OrthoDB" id="6017161at2"/>
<dbReference type="FunFam" id="3.30.565.10:FF:000010">
    <property type="entry name" value="Sensor histidine kinase RcsC"/>
    <property type="match status" value="1"/>
</dbReference>
<organism evidence="15 16">
    <name type="scientific">Marichromatium purpuratum 984</name>
    <dbReference type="NCBI Taxonomy" id="765910"/>
    <lineage>
        <taxon>Bacteria</taxon>
        <taxon>Pseudomonadati</taxon>
        <taxon>Pseudomonadota</taxon>
        <taxon>Gammaproteobacteria</taxon>
        <taxon>Chromatiales</taxon>
        <taxon>Chromatiaceae</taxon>
        <taxon>Marichromatium</taxon>
    </lineage>
</organism>
<evidence type="ECO:0000256" key="1">
    <source>
        <dbReference type="ARBA" id="ARBA00000085"/>
    </source>
</evidence>
<dbReference type="SUPFAM" id="SSF55874">
    <property type="entry name" value="ATPase domain of HSP90 chaperone/DNA topoisomerase II/histidine kinase"/>
    <property type="match status" value="1"/>
</dbReference>
<dbReference type="SMART" id="SM00304">
    <property type="entry name" value="HAMP"/>
    <property type="match status" value="1"/>
</dbReference>
<name>W0E4I6_MARPU</name>
<keyword evidence="9" id="KW-1133">Transmembrane helix</keyword>
<reference evidence="15 16" key="1">
    <citation type="submission" date="2013-12" db="EMBL/GenBank/DDBJ databases">
        <authorList>
            <consortium name="DOE Joint Genome Institute"/>
            <person name="Bryant D.A."/>
            <person name="Huntemann M."/>
            <person name="Han J."/>
            <person name="Chen A."/>
            <person name="Kyrpides N."/>
            <person name="Mavromatis K."/>
            <person name="Markowitz V."/>
            <person name="Palaniappan K."/>
            <person name="Ivanova N."/>
            <person name="Schaumberg A."/>
            <person name="Pati A."/>
            <person name="Liolios K."/>
            <person name="Nordberg H.P."/>
            <person name="Cantor M.N."/>
            <person name="Hua S.X."/>
            <person name="Woyke T."/>
        </authorList>
    </citation>
    <scope>NUCLEOTIDE SEQUENCE [LARGE SCALE GENOMIC DNA]</scope>
    <source>
        <strain evidence="15 16">984</strain>
    </source>
</reference>
<dbReference type="SMART" id="SM00387">
    <property type="entry name" value="HATPase_c"/>
    <property type="match status" value="1"/>
</dbReference>
<evidence type="ECO:0000313" key="15">
    <source>
        <dbReference type="EMBL" id="AHF04124.1"/>
    </source>
</evidence>
<keyword evidence="7" id="KW-0902">Two-component regulatory system</keyword>
<dbReference type="AlphaFoldDB" id="W0E4I6"/>
<evidence type="ECO:0000256" key="3">
    <source>
        <dbReference type="ARBA" id="ARBA00012438"/>
    </source>
</evidence>
<dbReference type="Pfam" id="PF02518">
    <property type="entry name" value="HATPase_c"/>
    <property type="match status" value="1"/>
</dbReference>
<dbReference type="eggNOG" id="COG5002">
    <property type="taxonomic scope" value="Bacteria"/>
</dbReference>
<dbReference type="NCBIfam" id="TIGR00229">
    <property type="entry name" value="sensory_box"/>
    <property type="match status" value="1"/>
</dbReference>
<dbReference type="PROSITE" id="PS50112">
    <property type="entry name" value="PAS"/>
    <property type="match status" value="1"/>
</dbReference>
<keyword evidence="9" id="KW-0472">Membrane</keyword>
<proteinExistence type="predicted"/>
<feature type="domain" description="HAMP" evidence="14">
    <location>
        <begin position="210"/>
        <end position="262"/>
    </location>
</feature>
<dbReference type="InterPro" id="IPR001789">
    <property type="entry name" value="Sig_transdc_resp-reg_receiver"/>
</dbReference>
<evidence type="ECO:0000256" key="8">
    <source>
        <dbReference type="PROSITE-ProRule" id="PRU00169"/>
    </source>
</evidence>
<keyword evidence="5" id="KW-0808">Transferase</keyword>